<dbReference type="PROSITE" id="PS51782">
    <property type="entry name" value="LYSM"/>
    <property type="match status" value="2"/>
</dbReference>
<feature type="transmembrane region" description="Helical" evidence="1">
    <location>
        <begin position="18"/>
        <end position="36"/>
    </location>
</feature>
<sequence length="202" mass="22524">MEDKLKQLLKTIKLNENVLSMLFGIVTVLLIGVLVFRMYRANKPAITTEAEKIEVANQKLGEVKVETKEDGKKYPATLPEKVTVEAGQHLWGIAEKYYGSGYNWVDIAKANNLKNSGYLIVGQELKLPQVAIKEVAETKKIEVAQTGTKIDGNSYTVAKGDHLWGIAVRAYGDGYKWTEIANFNAIKNPNYIEVGQVIKLPR</sequence>
<organism evidence="3 4">
    <name type="scientific">Candidatus Collierbacteria bacterium RIFOXYA2_FULL_46_10</name>
    <dbReference type="NCBI Taxonomy" id="1817726"/>
    <lineage>
        <taxon>Bacteria</taxon>
        <taxon>Candidatus Collieribacteriota</taxon>
    </lineage>
</organism>
<dbReference type="AlphaFoldDB" id="A0A1F5F6Y1"/>
<dbReference type="InterPro" id="IPR036779">
    <property type="entry name" value="LysM_dom_sf"/>
</dbReference>
<evidence type="ECO:0000313" key="4">
    <source>
        <dbReference type="Proteomes" id="UP000176191"/>
    </source>
</evidence>
<keyword evidence="1" id="KW-1133">Transmembrane helix</keyword>
<dbReference type="SMART" id="SM00257">
    <property type="entry name" value="LysM"/>
    <property type="match status" value="2"/>
</dbReference>
<reference evidence="3 4" key="1">
    <citation type="journal article" date="2016" name="Nat. Commun.">
        <title>Thousands of microbial genomes shed light on interconnected biogeochemical processes in an aquifer system.</title>
        <authorList>
            <person name="Anantharaman K."/>
            <person name="Brown C.T."/>
            <person name="Hug L.A."/>
            <person name="Sharon I."/>
            <person name="Castelle C.J."/>
            <person name="Probst A.J."/>
            <person name="Thomas B.C."/>
            <person name="Singh A."/>
            <person name="Wilkins M.J."/>
            <person name="Karaoz U."/>
            <person name="Brodie E.L."/>
            <person name="Williams K.H."/>
            <person name="Hubbard S.S."/>
            <person name="Banfield J.F."/>
        </authorList>
    </citation>
    <scope>NUCLEOTIDE SEQUENCE [LARGE SCALE GENOMIC DNA]</scope>
</reference>
<dbReference type="Gene3D" id="3.10.350.10">
    <property type="entry name" value="LysM domain"/>
    <property type="match status" value="2"/>
</dbReference>
<accession>A0A1F5F6Y1</accession>
<feature type="domain" description="LysM" evidence="2">
    <location>
        <begin position="153"/>
        <end position="200"/>
    </location>
</feature>
<name>A0A1F5F6Y1_9BACT</name>
<dbReference type="Proteomes" id="UP000176191">
    <property type="component" value="Unassembled WGS sequence"/>
</dbReference>
<comment type="caution">
    <text evidence="3">The sequence shown here is derived from an EMBL/GenBank/DDBJ whole genome shotgun (WGS) entry which is preliminary data.</text>
</comment>
<evidence type="ECO:0000256" key="1">
    <source>
        <dbReference type="SAM" id="Phobius"/>
    </source>
</evidence>
<feature type="domain" description="LysM" evidence="2">
    <location>
        <begin position="80"/>
        <end position="127"/>
    </location>
</feature>
<dbReference type="PANTHER" id="PTHR34700:SF4">
    <property type="entry name" value="PHAGE-LIKE ELEMENT PBSX PROTEIN XKDP"/>
    <property type="match status" value="1"/>
</dbReference>
<evidence type="ECO:0000313" key="3">
    <source>
        <dbReference type="EMBL" id="OGD75413.1"/>
    </source>
</evidence>
<evidence type="ECO:0000259" key="2">
    <source>
        <dbReference type="PROSITE" id="PS51782"/>
    </source>
</evidence>
<proteinExistence type="predicted"/>
<keyword evidence="1" id="KW-0472">Membrane</keyword>
<keyword evidence="1" id="KW-0812">Transmembrane</keyword>
<dbReference type="InterPro" id="IPR018392">
    <property type="entry name" value="LysM"/>
</dbReference>
<dbReference type="CDD" id="cd00118">
    <property type="entry name" value="LysM"/>
    <property type="match status" value="2"/>
</dbReference>
<gene>
    <name evidence="3" type="ORF">A2228_00900</name>
</gene>
<dbReference type="EMBL" id="MFAK01000005">
    <property type="protein sequence ID" value="OGD75413.1"/>
    <property type="molecule type" value="Genomic_DNA"/>
</dbReference>
<dbReference type="Pfam" id="PF01476">
    <property type="entry name" value="LysM"/>
    <property type="match status" value="2"/>
</dbReference>
<dbReference type="PANTHER" id="PTHR34700">
    <property type="entry name" value="POTASSIUM BINDING PROTEIN KBP"/>
    <property type="match status" value="1"/>
</dbReference>
<protein>
    <recommendedName>
        <fullName evidence="2">LysM domain-containing protein</fullName>
    </recommendedName>
</protein>
<dbReference type="InterPro" id="IPR052196">
    <property type="entry name" value="Bact_Kbp"/>
</dbReference>
<dbReference type="SUPFAM" id="SSF54106">
    <property type="entry name" value="LysM domain"/>
    <property type="match status" value="2"/>
</dbReference>